<reference evidence="1 2" key="1">
    <citation type="journal article" date="2020" name="ISME J.">
        <title>Comparative genomics reveals insights into cyanobacterial evolution and habitat adaptation.</title>
        <authorList>
            <person name="Chen M.Y."/>
            <person name="Teng W.K."/>
            <person name="Zhao L."/>
            <person name="Hu C.X."/>
            <person name="Zhou Y.K."/>
            <person name="Han B.P."/>
            <person name="Song L.R."/>
            <person name="Shu W.S."/>
        </authorList>
    </citation>
    <scope>NUCLEOTIDE SEQUENCE [LARGE SCALE GENOMIC DNA]</scope>
    <source>
        <strain evidence="1 2">FACHB-119</strain>
    </source>
</reference>
<sequence>MITRQIYDSIFVAVCDGSQREWTDEQKTVVLSHPELMNQLQGWFENSLSDGCWHDANYDLVNSLSPSSLRDEEEKTYIPF</sequence>
<organism evidence="1 2">
    <name type="scientific">Anabaena azotica FACHB-119</name>
    <dbReference type="NCBI Taxonomy" id="947527"/>
    <lineage>
        <taxon>Bacteria</taxon>
        <taxon>Bacillati</taxon>
        <taxon>Cyanobacteriota</taxon>
        <taxon>Cyanophyceae</taxon>
        <taxon>Nostocales</taxon>
        <taxon>Nostocaceae</taxon>
        <taxon>Anabaena</taxon>
        <taxon>Anabaena azotica</taxon>
    </lineage>
</organism>
<evidence type="ECO:0000313" key="1">
    <source>
        <dbReference type="EMBL" id="MBD2504589.1"/>
    </source>
</evidence>
<evidence type="ECO:0000313" key="2">
    <source>
        <dbReference type="Proteomes" id="UP000661112"/>
    </source>
</evidence>
<keyword evidence="2" id="KW-1185">Reference proteome</keyword>
<accession>A0ABR8DD72</accession>
<proteinExistence type="predicted"/>
<dbReference type="Proteomes" id="UP000661112">
    <property type="component" value="Unassembled WGS sequence"/>
</dbReference>
<comment type="caution">
    <text evidence="1">The sequence shown here is derived from an EMBL/GenBank/DDBJ whole genome shotgun (WGS) entry which is preliminary data.</text>
</comment>
<gene>
    <name evidence="1" type="ORF">H6G83_28940</name>
</gene>
<name>A0ABR8DD72_9NOST</name>
<protein>
    <submittedName>
        <fullName evidence="1">Uncharacterized protein</fullName>
    </submittedName>
</protein>
<dbReference type="RefSeq" id="WP_190478538.1">
    <property type="nucleotide sequence ID" value="NZ_JACJSG010000055.1"/>
</dbReference>
<dbReference type="EMBL" id="JACJSG010000055">
    <property type="protein sequence ID" value="MBD2504589.1"/>
    <property type="molecule type" value="Genomic_DNA"/>
</dbReference>